<organism evidence="1 4">
    <name type="scientific">Cannabis sativa</name>
    <name type="common">Hemp</name>
    <name type="synonym">Marijuana</name>
    <dbReference type="NCBI Taxonomy" id="3483"/>
    <lineage>
        <taxon>Eukaryota</taxon>
        <taxon>Viridiplantae</taxon>
        <taxon>Streptophyta</taxon>
        <taxon>Embryophyta</taxon>
        <taxon>Tracheophyta</taxon>
        <taxon>Spermatophyta</taxon>
        <taxon>Magnoliopsida</taxon>
        <taxon>eudicotyledons</taxon>
        <taxon>Gunneridae</taxon>
        <taxon>Pentapetalae</taxon>
        <taxon>rosids</taxon>
        <taxon>fabids</taxon>
        <taxon>Rosales</taxon>
        <taxon>Cannabaceae</taxon>
        <taxon>Cannabis</taxon>
    </lineage>
</organism>
<evidence type="ECO:0000313" key="2">
    <source>
        <dbReference type="EMBL" id="KAF4363845.1"/>
    </source>
</evidence>
<keyword evidence="4" id="KW-1185">Reference proteome</keyword>
<gene>
    <name evidence="2" type="ORF">F8388_000510</name>
    <name evidence="1" type="ORF">G4B88_002833</name>
</gene>
<dbReference type="AlphaFoldDB" id="A0A7J6ED33"/>
<dbReference type="EMBL" id="JAATIP010000172">
    <property type="protein sequence ID" value="KAF4363845.1"/>
    <property type="molecule type" value="Genomic_DNA"/>
</dbReference>
<dbReference type="Proteomes" id="UP000583929">
    <property type="component" value="Unassembled WGS sequence"/>
</dbReference>
<reference evidence="3 4" key="1">
    <citation type="journal article" date="2020" name="bioRxiv">
        <title>Sequence and annotation of 42 cannabis genomes reveals extensive copy number variation in cannabinoid synthesis and pathogen resistance genes.</title>
        <authorList>
            <person name="Mckernan K.J."/>
            <person name="Helbert Y."/>
            <person name="Kane L.T."/>
            <person name="Ebling H."/>
            <person name="Zhang L."/>
            <person name="Liu B."/>
            <person name="Eaton Z."/>
            <person name="Mclaughlin S."/>
            <person name="Kingan S."/>
            <person name="Baybayan P."/>
            <person name="Concepcion G."/>
            <person name="Jordan M."/>
            <person name="Riva A."/>
            <person name="Barbazuk W."/>
            <person name="Harkins T."/>
        </authorList>
    </citation>
    <scope>NUCLEOTIDE SEQUENCE [LARGE SCALE GENOMIC DNA]</scope>
    <source>
        <strain evidence="3 4">cv. Jamaican Lion 4</strain>
        <strain evidence="1">Father</strain>
        <strain evidence="2">Mother</strain>
        <tissue evidence="1">Leaf</tissue>
    </source>
</reference>
<accession>A0A7J6ED33</accession>
<sequence>MGCAGSSQTKGDVASSVSFYETESWAELNALALVDDPLLQQHLGFYSNNEMSHSGSAKYELPKYVLSEPTNLIRDG</sequence>
<evidence type="ECO:0000313" key="1">
    <source>
        <dbReference type="EMBL" id="KAF4356221.1"/>
    </source>
</evidence>
<name>A0A7J6ED33_CANSA</name>
<evidence type="ECO:0000313" key="3">
    <source>
        <dbReference type="Proteomes" id="UP000525078"/>
    </source>
</evidence>
<comment type="caution">
    <text evidence="1">The sequence shown here is derived from an EMBL/GenBank/DDBJ whole genome shotgun (WGS) entry which is preliminary data.</text>
</comment>
<proteinExistence type="predicted"/>
<evidence type="ECO:0000313" key="4">
    <source>
        <dbReference type="Proteomes" id="UP000583929"/>
    </source>
</evidence>
<dbReference type="EMBL" id="JAATIQ010000433">
    <property type="protein sequence ID" value="KAF4356221.1"/>
    <property type="molecule type" value="Genomic_DNA"/>
</dbReference>
<protein>
    <submittedName>
        <fullName evidence="1">Uncharacterized protein</fullName>
    </submittedName>
</protein>
<dbReference type="Proteomes" id="UP000525078">
    <property type="component" value="Unassembled WGS sequence"/>
</dbReference>